<proteinExistence type="predicted"/>
<dbReference type="AlphaFoldDB" id="A0A2A6BVV9"/>
<organism evidence="1 2">
    <name type="scientific">Pristionchus pacificus</name>
    <name type="common">Parasitic nematode worm</name>
    <dbReference type="NCBI Taxonomy" id="54126"/>
    <lineage>
        <taxon>Eukaryota</taxon>
        <taxon>Metazoa</taxon>
        <taxon>Ecdysozoa</taxon>
        <taxon>Nematoda</taxon>
        <taxon>Chromadorea</taxon>
        <taxon>Rhabditida</taxon>
        <taxon>Rhabditina</taxon>
        <taxon>Diplogasteromorpha</taxon>
        <taxon>Diplogasteroidea</taxon>
        <taxon>Neodiplogasteridae</taxon>
        <taxon>Pristionchus</taxon>
    </lineage>
</organism>
<sequence>MGGIYSEVEAHDAGALYNPVLIMIIQVSFYFLVLSCLITLNVCVFYRHQAVLPYDHWLKLGKVPFSFIQCWIVPIIQKQRIFLYSQYAIITQLMTVFTYFAEHESTGRSEYLEKNHPAMGWLTSKDGWITYDPEMCTRYVIYYVIIVSVPFANLDFHILYQTSPIQCNNRTSGRTSGTRVVSPPYFSSIYGHLRSMKLTSILLLLFSNFCFSLCAEHEIGQKIDLSQCGNSLATDCFLPKSCTRTGPNDANNELTKIKLPTEITNPDCEVVLQIRFYTYSKIHIMMQVISTEAITDSGVSFTQDASQFKCTKDGPEVNTQYFEIGKWKFLI</sequence>
<dbReference type="Proteomes" id="UP000005239">
    <property type="component" value="Unassembled WGS sequence"/>
</dbReference>
<gene>
    <name evidence="1" type="primary">WBGene00095748</name>
</gene>
<name>A0A2A6BVV9_PRIPA</name>
<evidence type="ECO:0000313" key="2">
    <source>
        <dbReference type="Proteomes" id="UP000005239"/>
    </source>
</evidence>
<evidence type="ECO:0000313" key="1">
    <source>
        <dbReference type="EnsemblMetazoa" id="PPA06194.1"/>
    </source>
</evidence>
<dbReference type="OrthoDB" id="5799746at2759"/>
<reference evidence="2" key="1">
    <citation type="journal article" date="2008" name="Nat. Genet.">
        <title>The Pristionchus pacificus genome provides a unique perspective on nematode lifestyle and parasitism.</title>
        <authorList>
            <person name="Dieterich C."/>
            <person name="Clifton S.W."/>
            <person name="Schuster L.N."/>
            <person name="Chinwalla A."/>
            <person name="Delehaunty K."/>
            <person name="Dinkelacker I."/>
            <person name="Fulton L."/>
            <person name="Fulton R."/>
            <person name="Godfrey J."/>
            <person name="Minx P."/>
            <person name="Mitreva M."/>
            <person name="Roeseler W."/>
            <person name="Tian H."/>
            <person name="Witte H."/>
            <person name="Yang S.P."/>
            <person name="Wilson R.K."/>
            <person name="Sommer R.J."/>
        </authorList>
    </citation>
    <scope>NUCLEOTIDE SEQUENCE [LARGE SCALE GENOMIC DNA]</scope>
    <source>
        <strain evidence="2">PS312</strain>
    </source>
</reference>
<accession>A0A2A6BVV9</accession>
<keyword evidence="2" id="KW-1185">Reference proteome</keyword>
<reference evidence="1" key="2">
    <citation type="submission" date="2022-06" db="UniProtKB">
        <authorList>
            <consortium name="EnsemblMetazoa"/>
        </authorList>
    </citation>
    <scope>IDENTIFICATION</scope>
    <source>
        <strain evidence="1">PS312</strain>
    </source>
</reference>
<accession>A0A8R1U6N4</accession>
<dbReference type="EnsemblMetazoa" id="PPA06194.1">
    <property type="protein sequence ID" value="PPA06194.1"/>
    <property type="gene ID" value="WBGene00095748"/>
</dbReference>
<protein>
    <submittedName>
        <fullName evidence="1">Uncharacterized protein</fullName>
    </submittedName>
</protein>